<accession>A0ABM0YY74</accession>
<evidence type="ECO:0000256" key="3">
    <source>
        <dbReference type="ARBA" id="ARBA00022475"/>
    </source>
</evidence>
<evidence type="ECO:0000256" key="1">
    <source>
        <dbReference type="ARBA" id="ARBA00004609"/>
    </source>
</evidence>
<evidence type="ECO:0000256" key="6">
    <source>
        <dbReference type="ARBA" id="ARBA00023136"/>
    </source>
</evidence>
<feature type="domain" description="Bifunctional inhibitor/plant lipid transfer protein/seed storage helical" evidence="12">
    <location>
        <begin position="27"/>
        <end position="107"/>
    </location>
</feature>
<comment type="similarity">
    <text evidence="2">Belongs to the plant LTP family.</text>
</comment>
<keyword evidence="8" id="KW-0325">Glycoprotein</keyword>
<evidence type="ECO:0000256" key="8">
    <source>
        <dbReference type="ARBA" id="ARBA00023180"/>
    </source>
</evidence>
<dbReference type="InterPro" id="IPR043325">
    <property type="entry name" value="LTSS"/>
</dbReference>
<dbReference type="GeneID" id="104784476"/>
<reference evidence="14 15" key="3">
    <citation type="submission" date="2025-05" db="UniProtKB">
        <authorList>
            <consortium name="RefSeq"/>
        </authorList>
    </citation>
    <scope>IDENTIFICATION</scope>
    <source>
        <tissue evidence="14 15">Leaf</tissue>
    </source>
</reference>
<dbReference type="Proteomes" id="UP000694864">
    <property type="component" value="Chromosome 5"/>
</dbReference>
<keyword evidence="5 11" id="KW-0732">Signal</keyword>
<evidence type="ECO:0000256" key="11">
    <source>
        <dbReference type="SAM" id="SignalP"/>
    </source>
</evidence>
<dbReference type="SMART" id="SM00499">
    <property type="entry name" value="AAI"/>
    <property type="match status" value="1"/>
</dbReference>
<evidence type="ECO:0000256" key="7">
    <source>
        <dbReference type="ARBA" id="ARBA00023157"/>
    </source>
</evidence>
<dbReference type="Gene3D" id="1.10.110.10">
    <property type="entry name" value="Plant lipid-transfer and hydrophobic proteins"/>
    <property type="match status" value="1"/>
</dbReference>
<proteinExistence type="inferred from homology"/>
<evidence type="ECO:0000313" key="13">
    <source>
        <dbReference type="Proteomes" id="UP000694864"/>
    </source>
</evidence>
<dbReference type="RefSeq" id="XP_010507808.1">
    <property type="nucleotide sequence ID" value="XM_010509506.2"/>
</dbReference>
<comment type="subcellular location">
    <subcellularLocation>
        <location evidence="1">Cell membrane</location>
        <topology evidence="1">Lipid-anchor</topology>
        <topology evidence="1">GPI-anchor</topology>
    </subcellularLocation>
</comment>
<keyword evidence="3" id="KW-1003">Cell membrane</keyword>
<dbReference type="InterPro" id="IPR016140">
    <property type="entry name" value="Bifunc_inhib/LTP/seed_store"/>
</dbReference>
<feature type="chain" id="PRO_5045021833" evidence="11">
    <location>
        <begin position="21"/>
        <end position="205"/>
    </location>
</feature>
<evidence type="ECO:0000256" key="5">
    <source>
        <dbReference type="ARBA" id="ARBA00022729"/>
    </source>
</evidence>
<evidence type="ECO:0000256" key="10">
    <source>
        <dbReference type="SAM" id="Phobius"/>
    </source>
</evidence>
<dbReference type="CDD" id="cd00010">
    <property type="entry name" value="AAI_LTSS"/>
    <property type="match status" value="1"/>
</dbReference>
<dbReference type="Pfam" id="PF14368">
    <property type="entry name" value="LTP_2"/>
    <property type="match status" value="1"/>
</dbReference>
<keyword evidence="10" id="KW-0812">Transmembrane</keyword>
<reference evidence="13" key="2">
    <citation type="journal article" date="2014" name="Nat. Commun.">
        <title>The emerging biofuel crop Camelina sativa retains a highly undifferentiated hexaploid genome structure.</title>
        <authorList>
            <person name="Kagale S."/>
            <person name="Koh C."/>
            <person name="Nixon J."/>
            <person name="Bollina V."/>
            <person name="Clarke W.E."/>
            <person name="Tuteja R."/>
            <person name="Spillane C."/>
            <person name="Robinson S.J."/>
            <person name="Links M.G."/>
            <person name="Clarke C."/>
            <person name="Higgins E.E."/>
            <person name="Huebert T."/>
            <person name="Sharpe A.G."/>
            <person name="Parkin I.A."/>
        </authorList>
    </citation>
    <scope>NUCLEOTIDE SEQUENCE [LARGE SCALE GENOMIC DNA]</scope>
    <source>
        <strain evidence="13">r\DH55</strain>
    </source>
</reference>
<evidence type="ECO:0000256" key="9">
    <source>
        <dbReference type="ARBA" id="ARBA00023288"/>
    </source>
</evidence>
<protein>
    <submittedName>
        <fullName evidence="14 15">Classical arabinogalactan protein 4-like</fullName>
    </submittedName>
</protein>
<keyword evidence="9" id="KW-0449">Lipoprotein</keyword>
<evidence type="ECO:0000313" key="14">
    <source>
        <dbReference type="RefSeq" id="XP_010507802.1"/>
    </source>
</evidence>
<dbReference type="GeneID" id="104784481"/>
<evidence type="ECO:0000259" key="12">
    <source>
        <dbReference type="SMART" id="SM00499"/>
    </source>
</evidence>
<dbReference type="PANTHER" id="PTHR33044">
    <property type="entry name" value="BIFUNCTIONAL INHIBITOR/LIPID-TRANSFER PROTEIN/SEED STORAGE 2S ALBUMIN SUPERFAMILY PROTEIN-RELATED"/>
    <property type="match status" value="1"/>
</dbReference>
<name>A0ABM0YY74_CAMSA</name>
<organism evidence="13 15">
    <name type="scientific">Camelina sativa</name>
    <name type="common">False flax</name>
    <name type="synonym">Myagrum sativum</name>
    <dbReference type="NCBI Taxonomy" id="90675"/>
    <lineage>
        <taxon>Eukaryota</taxon>
        <taxon>Viridiplantae</taxon>
        <taxon>Streptophyta</taxon>
        <taxon>Embryophyta</taxon>
        <taxon>Tracheophyta</taxon>
        <taxon>Spermatophyta</taxon>
        <taxon>Magnoliopsida</taxon>
        <taxon>eudicotyledons</taxon>
        <taxon>Gunneridae</taxon>
        <taxon>Pentapetalae</taxon>
        <taxon>rosids</taxon>
        <taxon>malvids</taxon>
        <taxon>Brassicales</taxon>
        <taxon>Brassicaceae</taxon>
        <taxon>Camelineae</taxon>
        <taxon>Camelina</taxon>
    </lineage>
</organism>
<dbReference type="RefSeq" id="XP_010507802.1">
    <property type="nucleotide sequence ID" value="XM_010509500.2"/>
</dbReference>
<gene>
    <name evidence="15" type="primary">LOC104784481</name>
    <name evidence="14" type="synonym">LOC104784476</name>
</gene>
<keyword evidence="7" id="KW-1015">Disulfide bond</keyword>
<evidence type="ECO:0000256" key="2">
    <source>
        <dbReference type="ARBA" id="ARBA00009748"/>
    </source>
</evidence>
<dbReference type="SUPFAM" id="SSF47699">
    <property type="entry name" value="Bifunctional inhibitor/lipid-transfer protein/seed storage 2S albumin"/>
    <property type="match status" value="1"/>
</dbReference>
<keyword evidence="4" id="KW-0336">GPI-anchor</keyword>
<feature type="signal peptide" evidence="11">
    <location>
        <begin position="1"/>
        <end position="20"/>
    </location>
</feature>
<keyword evidence="6 10" id="KW-0472">Membrane</keyword>
<sequence>MEGLTLIVVMMSCFMLGGKGQQISTPCTSSMISTFTPCLNFITGSSGGSVTPTAGCCDSLKSLTNTGMDCACLILTANVPLPTGFINRTLSLALPRACKMGGVPVQCQAAGTPLPAPGPVPFLLAPPPPVSAFSPAASKAAATLVPAPAPAPAPAPDALADGPTAPTAKPGIRPVVQPMQPISLAQFSTAPFLPLLFILLILLTL</sequence>
<keyword evidence="13" id="KW-1185">Reference proteome</keyword>
<evidence type="ECO:0000313" key="15">
    <source>
        <dbReference type="RefSeq" id="XP_010507808.1"/>
    </source>
</evidence>
<feature type="transmembrane region" description="Helical" evidence="10">
    <location>
        <begin position="184"/>
        <end position="203"/>
    </location>
</feature>
<keyword evidence="10" id="KW-1133">Transmembrane helix</keyword>
<dbReference type="InterPro" id="IPR036312">
    <property type="entry name" value="Bifun_inhib/LTP/seed_sf"/>
</dbReference>
<evidence type="ECO:0000256" key="4">
    <source>
        <dbReference type="ARBA" id="ARBA00022622"/>
    </source>
</evidence>
<reference evidence="13" key="1">
    <citation type="journal article" date="1997" name="Nucleic Acids Res.">
        <title>tRNAscan-SE: a program for improved detection of transfer RNA genes in genomic sequence.</title>
        <authorList>
            <person name="Lowe T.M."/>
            <person name="Eddy S.R."/>
        </authorList>
    </citation>
    <scope>NUCLEOTIDE SEQUENCE [LARGE SCALE GENOMIC DNA]</scope>
    <source>
        <strain evidence="13">r\DH55</strain>
    </source>
</reference>